<evidence type="ECO:0000256" key="1">
    <source>
        <dbReference type="ARBA" id="ARBA00012493"/>
    </source>
</evidence>
<evidence type="ECO:0000256" key="2">
    <source>
        <dbReference type="ARBA" id="ARBA00022679"/>
    </source>
</evidence>
<dbReference type="GO" id="GO:0046872">
    <property type="term" value="F:metal ion binding"/>
    <property type="evidence" value="ECO:0007669"/>
    <property type="project" value="UniProtKB-KW"/>
</dbReference>
<evidence type="ECO:0000259" key="9">
    <source>
        <dbReference type="Pfam" id="PF00078"/>
    </source>
</evidence>
<evidence type="ECO:0000256" key="7">
    <source>
        <dbReference type="ARBA" id="ARBA00034120"/>
    </source>
</evidence>
<evidence type="ECO:0000256" key="3">
    <source>
        <dbReference type="ARBA" id="ARBA00022695"/>
    </source>
</evidence>
<dbReference type="Proteomes" id="UP000324974">
    <property type="component" value="Chromosome"/>
</dbReference>
<dbReference type="RefSeq" id="WP_149111114.1">
    <property type="nucleotide sequence ID" value="NZ_CP042425.1"/>
</dbReference>
<keyword evidence="4" id="KW-0479">Metal-binding</keyword>
<dbReference type="PANTHER" id="PTHR34047">
    <property type="entry name" value="NUCLEAR INTRON MATURASE 1, MITOCHONDRIAL-RELATED"/>
    <property type="match status" value="1"/>
</dbReference>
<dbReference type="InterPro" id="IPR000477">
    <property type="entry name" value="RT_dom"/>
</dbReference>
<reference evidence="11" key="1">
    <citation type="submission" date="2019-08" db="EMBL/GenBank/DDBJ databases">
        <title>Limnoglobus roseus gen. nov., sp. nov., a novel freshwater planctomycete with a giant genome from the family Gemmataceae.</title>
        <authorList>
            <person name="Kulichevskaya I.S."/>
            <person name="Naumoff D.G."/>
            <person name="Miroshnikov K."/>
            <person name="Ivanova A."/>
            <person name="Philippov D.A."/>
            <person name="Hakobyan A."/>
            <person name="Rijpstra I.C."/>
            <person name="Sinninghe Damste J.S."/>
            <person name="Liesack W."/>
            <person name="Dedysh S.N."/>
        </authorList>
    </citation>
    <scope>NUCLEOTIDE SEQUENCE [LARGE SCALE GENOMIC DNA]</scope>
    <source>
        <strain evidence="11">PX52</strain>
    </source>
</reference>
<dbReference type="InterPro" id="IPR000123">
    <property type="entry name" value="Reverse_transcriptase_msDNA"/>
</dbReference>
<keyword evidence="5" id="KW-0460">Magnesium</keyword>
<evidence type="ECO:0000256" key="5">
    <source>
        <dbReference type="ARBA" id="ARBA00022842"/>
    </source>
</evidence>
<evidence type="ECO:0000256" key="4">
    <source>
        <dbReference type="ARBA" id="ARBA00022723"/>
    </source>
</evidence>
<dbReference type="Pfam" id="PF00078">
    <property type="entry name" value="RVT_1"/>
    <property type="match status" value="1"/>
</dbReference>
<protein>
    <recommendedName>
        <fullName evidence="1">RNA-directed DNA polymerase</fullName>
        <ecNumber evidence="1">2.7.7.49</ecNumber>
    </recommendedName>
</protein>
<evidence type="ECO:0000313" key="10">
    <source>
        <dbReference type="EMBL" id="QEL16375.1"/>
    </source>
</evidence>
<evidence type="ECO:0000256" key="6">
    <source>
        <dbReference type="ARBA" id="ARBA00022918"/>
    </source>
</evidence>
<comment type="catalytic activity">
    <reaction evidence="8">
        <text>DNA(n) + a 2'-deoxyribonucleoside 5'-triphosphate = DNA(n+1) + diphosphate</text>
        <dbReference type="Rhea" id="RHEA:22508"/>
        <dbReference type="Rhea" id="RHEA-COMP:17339"/>
        <dbReference type="Rhea" id="RHEA-COMP:17340"/>
        <dbReference type="ChEBI" id="CHEBI:33019"/>
        <dbReference type="ChEBI" id="CHEBI:61560"/>
        <dbReference type="ChEBI" id="CHEBI:173112"/>
        <dbReference type="EC" id="2.7.7.49"/>
    </reaction>
</comment>
<name>A0A5C1ACM5_9BACT</name>
<comment type="similarity">
    <text evidence="7">Belongs to the bacterial reverse transcriptase family.</text>
</comment>
<dbReference type="GO" id="GO:0003723">
    <property type="term" value="F:RNA binding"/>
    <property type="evidence" value="ECO:0007669"/>
    <property type="project" value="InterPro"/>
</dbReference>
<dbReference type="InterPro" id="IPR051083">
    <property type="entry name" value="GrpII_Intron_Splice-Mob/Def"/>
</dbReference>
<dbReference type="AlphaFoldDB" id="A0A5C1ACM5"/>
<keyword evidence="11" id="KW-1185">Reference proteome</keyword>
<dbReference type="PRINTS" id="PR00866">
    <property type="entry name" value="RNADNAPOLMS"/>
</dbReference>
<dbReference type="GO" id="GO:0003964">
    <property type="term" value="F:RNA-directed DNA polymerase activity"/>
    <property type="evidence" value="ECO:0007669"/>
    <property type="project" value="UniProtKB-KW"/>
</dbReference>
<dbReference type="CDD" id="cd03487">
    <property type="entry name" value="RT_Bac_retron_II"/>
    <property type="match status" value="1"/>
</dbReference>
<gene>
    <name evidence="10" type="ORF">PX52LOC_03325</name>
</gene>
<dbReference type="PANTHER" id="PTHR34047:SF7">
    <property type="entry name" value="RNA-DIRECTED DNA POLYMERASE"/>
    <property type="match status" value="1"/>
</dbReference>
<keyword evidence="2" id="KW-0808">Transferase</keyword>
<keyword evidence="6 10" id="KW-0695">RNA-directed DNA polymerase</keyword>
<evidence type="ECO:0000256" key="8">
    <source>
        <dbReference type="ARBA" id="ARBA00048173"/>
    </source>
</evidence>
<dbReference type="EC" id="2.7.7.49" evidence="1"/>
<keyword evidence="3" id="KW-0548">Nucleotidyltransferase</keyword>
<accession>A0A5C1ACM5</accession>
<evidence type="ECO:0000313" key="11">
    <source>
        <dbReference type="Proteomes" id="UP000324974"/>
    </source>
</evidence>
<dbReference type="EMBL" id="CP042425">
    <property type="protein sequence ID" value="QEL16375.1"/>
    <property type="molecule type" value="Genomic_DNA"/>
</dbReference>
<proteinExistence type="inferred from homology"/>
<dbReference type="KEGG" id="lrs:PX52LOC_03325"/>
<dbReference type="OrthoDB" id="9788687at2"/>
<organism evidence="10 11">
    <name type="scientific">Limnoglobus roseus</name>
    <dbReference type="NCBI Taxonomy" id="2598579"/>
    <lineage>
        <taxon>Bacteria</taxon>
        <taxon>Pseudomonadati</taxon>
        <taxon>Planctomycetota</taxon>
        <taxon>Planctomycetia</taxon>
        <taxon>Gemmatales</taxon>
        <taxon>Gemmataceae</taxon>
        <taxon>Limnoglobus</taxon>
    </lineage>
</organism>
<sequence length="506" mass="55205">MTDTPTWLLHALPANAVVDEKLNATLSALAAALADNRDKPLVTAGLLTEIQGHLAHAQPFAAYEAAVNGIAGQVWQLFEAVHQRQNRPAKLAFLNLVVRHLTPGALAQLCRRWAKDADPAIRRAVGRVIETGAIHEVALPATKDGAWSPAGWRKGTVEVDLSRHKVGTAVQEANSVPPLANLRQLRELLGIRSAKQLGYFLLASDKDDGPYTRFTVPKRGGGERVICAPKPQLKWVQRRIHERILSGVPLADAAHGFVPGRSIVSNAAAHVGAAVVVKFDLKDFFPTIHSYRMIGLFARMGYSVGTAKIATADESASVAPVLARLCSYTPDPRAWGKAHAPQGAPTSPAVSNLICRHLDARLGGLARKLGGVYTRYADDLTFSFAATGIDLGRFRWWVDQVCQQEGFVMNADKFRVIRRSQRQLVTGLVVNDGVRPTREQRRAFRAVLHNCRRNGVVTEARGDPRFSQYLRGFASYLHMVRSTEGADLVRQVAELLDPPGGGEDKP</sequence>
<feature type="domain" description="Reverse transcriptase" evidence="9">
    <location>
        <begin position="216"/>
        <end position="418"/>
    </location>
</feature>